<dbReference type="EMBL" id="VCEA01000002">
    <property type="protein sequence ID" value="KAB0349433.1"/>
    <property type="molecule type" value="Genomic_DNA"/>
</dbReference>
<organism evidence="1 2">
    <name type="scientific">Muntiacus muntjak</name>
    <name type="common">Barking deer</name>
    <name type="synonym">Indian muntjac</name>
    <dbReference type="NCBI Taxonomy" id="9888"/>
    <lineage>
        <taxon>Eukaryota</taxon>
        <taxon>Metazoa</taxon>
        <taxon>Chordata</taxon>
        <taxon>Craniata</taxon>
        <taxon>Vertebrata</taxon>
        <taxon>Euteleostomi</taxon>
        <taxon>Mammalia</taxon>
        <taxon>Eutheria</taxon>
        <taxon>Laurasiatheria</taxon>
        <taxon>Artiodactyla</taxon>
        <taxon>Ruminantia</taxon>
        <taxon>Pecora</taxon>
        <taxon>Cervidae</taxon>
        <taxon>Muntiacinae</taxon>
        <taxon>Muntiacus</taxon>
    </lineage>
</organism>
<evidence type="ECO:0000313" key="1">
    <source>
        <dbReference type="EMBL" id="KAB0349433.1"/>
    </source>
</evidence>
<gene>
    <name evidence="1" type="ORF">FD754_014290</name>
</gene>
<comment type="caution">
    <text evidence="1">The sequence shown here is derived from an EMBL/GenBank/DDBJ whole genome shotgun (WGS) entry which is preliminary data.</text>
</comment>
<dbReference type="Proteomes" id="UP000326458">
    <property type="component" value="Unassembled WGS sequence"/>
</dbReference>
<proteinExistence type="predicted"/>
<name>A0A5N3VK69_MUNMU</name>
<dbReference type="Pfam" id="PF15188">
    <property type="entry name" value="CCDC-167"/>
    <property type="match status" value="1"/>
</dbReference>
<sequence>MNKASNYEKELKLLRQENHKNVLLPVATLLLLTLV</sequence>
<accession>A0A5N3VK69</accession>
<dbReference type="AlphaFoldDB" id="A0A5N3VK69"/>
<keyword evidence="2" id="KW-1185">Reference proteome</keyword>
<protein>
    <submittedName>
        <fullName evidence="1">Uncharacterized protein</fullName>
    </submittedName>
</protein>
<evidence type="ECO:0000313" key="2">
    <source>
        <dbReference type="Proteomes" id="UP000326458"/>
    </source>
</evidence>
<reference evidence="1 2" key="1">
    <citation type="submission" date="2019-06" db="EMBL/GenBank/DDBJ databases">
        <title>Discovery of a novel chromosome fission-fusion reversal in muntjac.</title>
        <authorList>
            <person name="Mudd A.B."/>
            <person name="Bredeson J.V."/>
            <person name="Baum R."/>
            <person name="Hockemeyer D."/>
            <person name="Rokhsar D.S."/>
        </authorList>
    </citation>
    <scope>NUCLEOTIDE SEQUENCE [LARGE SCALE GENOMIC DNA]</scope>
    <source>
        <strain evidence="1">UTSW_UCB_Mm</strain>
        <tissue evidence="1">Fibroblast cell line</tissue>
    </source>
</reference>
<dbReference type="InterPro" id="IPR028194">
    <property type="entry name" value="CC167"/>
</dbReference>